<proteinExistence type="predicted"/>
<reference evidence="1" key="1">
    <citation type="submission" date="2020-08" db="EMBL/GenBank/DDBJ databases">
        <title>Plant Genome Project.</title>
        <authorList>
            <person name="Zhang R.-G."/>
        </authorList>
    </citation>
    <scope>NUCLEOTIDE SEQUENCE</scope>
    <source>
        <strain evidence="1">WSP0</strain>
        <tissue evidence="1">Leaf</tissue>
    </source>
</reference>
<dbReference type="EMBL" id="JACTNZ010000001">
    <property type="protein sequence ID" value="KAG5566067.1"/>
    <property type="molecule type" value="Genomic_DNA"/>
</dbReference>
<dbReference type="Proteomes" id="UP000823749">
    <property type="component" value="Chromosome 1"/>
</dbReference>
<evidence type="ECO:0000313" key="1">
    <source>
        <dbReference type="EMBL" id="KAG5566067.1"/>
    </source>
</evidence>
<comment type="caution">
    <text evidence="1">The sequence shown here is derived from an EMBL/GenBank/DDBJ whole genome shotgun (WGS) entry which is preliminary data.</text>
</comment>
<protein>
    <submittedName>
        <fullName evidence="1">Uncharacterized protein</fullName>
    </submittedName>
</protein>
<organism evidence="1 2">
    <name type="scientific">Rhododendron griersonianum</name>
    <dbReference type="NCBI Taxonomy" id="479676"/>
    <lineage>
        <taxon>Eukaryota</taxon>
        <taxon>Viridiplantae</taxon>
        <taxon>Streptophyta</taxon>
        <taxon>Embryophyta</taxon>
        <taxon>Tracheophyta</taxon>
        <taxon>Spermatophyta</taxon>
        <taxon>Magnoliopsida</taxon>
        <taxon>eudicotyledons</taxon>
        <taxon>Gunneridae</taxon>
        <taxon>Pentapetalae</taxon>
        <taxon>asterids</taxon>
        <taxon>Ericales</taxon>
        <taxon>Ericaceae</taxon>
        <taxon>Ericoideae</taxon>
        <taxon>Rhodoreae</taxon>
        <taxon>Rhododendron</taxon>
    </lineage>
</organism>
<gene>
    <name evidence="1" type="ORF">RHGRI_001864</name>
</gene>
<evidence type="ECO:0000313" key="2">
    <source>
        <dbReference type="Proteomes" id="UP000823749"/>
    </source>
</evidence>
<sequence length="126" mass="15296">MHEQRVIQVHHRHHKSLLFFSHMARLYRDKPFRCLPSSSLIMVMVSPMHQIKTQQTLLSATHIFKKKKKNQQRKRSLILFFLPYFFSIKFCRKKRVERVSRDALLQEGEERDPITEASFDYSWFDT</sequence>
<name>A0AAV6LQN9_9ERIC</name>
<keyword evidence="2" id="KW-1185">Reference proteome</keyword>
<dbReference type="AlphaFoldDB" id="A0AAV6LQN9"/>
<accession>A0AAV6LQN9</accession>